<dbReference type="AlphaFoldDB" id="A0ABD0LT81"/>
<comment type="caution">
    <text evidence="1">The sequence shown here is derived from an EMBL/GenBank/DDBJ whole genome shotgun (WGS) entry which is preliminary data.</text>
</comment>
<reference evidence="1 2" key="1">
    <citation type="journal article" date="2023" name="Sci. Data">
        <title>Genome assembly of the Korean intertidal mud-creeper Batillaria attramentaria.</title>
        <authorList>
            <person name="Patra A.K."/>
            <person name="Ho P.T."/>
            <person name="Jun S."/>
            <person name="Lee S.J."/>
            <person name="Kim Y."/>
            <person name="Won Y.J."/>
        </authorList>
    </citation>
    <scope>NUCLEOTIDE SEQUENCE [LARGE SCALE GENOMIC DNA]</scope>
    <source>
        <strain evidence="1">Wonlab-2016</strain>
    </source>
</reference>
<evidence type="ECO:0000313" key="2">
    <source>
        <dbReference type="Proteomes" id="UP001519460"/>
    </source>
</evidence>
<organism evidence="1 2">
    <name type="scientific">Batillaria attramentaria</name>
    <dbReference type="NCBI Taxonomy" id="370345"/>
    <lineage>
        <taxon>Eukaryota</taxon>
        <taxon>Metazoa</taxon>
        <taxon>Spiralia</taxon>
        <taxon>Lophotrochozoa</taxon>
        <taxon>Mollusca</taxon>
        <taxon>Gastropoda</taxon>
        <taxon>Caenogastropoda</taxon>
        <taxon>Sorbeoconcha</taxon>
        <taxon>Cerithioidea</taxon>
        <taxon>Batillariidae</taxon>
        <taxon>Batillaria</taxon>
    </lineage>
</organism>
<proteinExistence type="predicted"/>
<keyword evidence="2" id="KW-1185">Reference proteome</keyword>
<sequence length="108" mass="11702">MLSGAWLGLCDPDDRVLGLVHRFSSTSPHIHNLLVPRESVFLCQIELPENETSSFTGPCVGRVVEKDRAACCMKVTLQAVLDERQGMVVMVKSQAAEVCDGTVENGTA</sequence>
<dbReference type="EMBL" id="JACVVK020000026">
    <property type="protein sequence ID" value="KAK7502431.1"/>
    <property type="molecule type" value="Genomic_DNA"/>
</dbReference>
<protein>
    <submittedName>
        <fullName evidence="1">Uncharacterized protein</fullName>
    </submittedName>
</protein>
<evidence type="ECO:0000313" key="1">
    <source>
        <dbReference type="EMBL" id="KAK7502431.1"/>
    </source>
</evidence>
<name>A0ABD0LT81_9CAEN</name>
<accession>A0ABD0LT81</accession>
<gene>
    <name evidence="1" type="ORF">BaRGS_00006384</name>
</gene>
<dbReference type="Proteomes" id="UP001519460">
    <property type="component" value="Unassembled WGS sequence"/>
</dbReference>